<keyword evidence="3" id="KW-1185">Reference proteome</keyword>
<evidence type="ECO:0000313" key="2">
    <source>
        <dbReference type="EMBL" id="EMD81580.1"/>
    </source>
</evidence>
<feature type="chain" id="PRO_5004024746" description="Lipoprotein" evidence="1">
    <location>
        <begin position="21"/>
        <end position="158"/>
    </location>
</feature>
<dbReference type="AlphaFoldDB" id="M2S7Q1"/>
<proteinExistence type="predicted"/>
<dbReference type="EMBL" id="AMRV01000029">
    <property type="protein sequence ID" value="EMD81580.1"/>
    <property type="molecule type" value="Genomic_DNA"/>
</dbReference>
<reference evidence="2 3" key="1">
    <citation type="journal article" date="2013" name="Genome Announc.">
        <title>Draft Genome Sequence of Strain JLT2015T, Belonging to the Family Sphingomonadaceae of the Alphaproteobacteria.</title>
        <authorList>
            <person name="Tang K."/>
            <person name="Liu K."/>
            <person name="Li S."/>
            <person name="Jiao N."/>
        </authorList>
    </citation>
    <scope>NUCLEOTIDE SEQUENCE [LARGE SCALE GENOMIC DNA]</scope>
    <source>
        <strain evidence="2 3">JLT2015</strain>
    </source>
</reference>
<dbReference type="Proteomes" id="UP000011717">
    <property type="component" value="Unassembled WGS sequence"/>
</dbReference>
<keyword evidence="1" id="KW-0732">Signal</keyword>
<comment type="caution">
    <text evidence="2">The sequence shown here is derived from an EMBL/GenBank/DDBJ whole genome shotgun (WGS) entry which is preliminary data.</text>
</comment>
<feature type="signal peptide" evidence="1">
    <location>
        <begin position="1"/>
        <end position="20"/>
    </location>
</feature>
<organism evidence="2 3">
    <name type="scientific">Pacificimonas flava</name>
    <dbReference type="NCBI Taxonomy" id="1234595"/>
    <lineage>
        <taxon>Bacteria</taxon>
        <taxon>Pseudomonadati</taxon>
        <taxon>Pseudomonadota</taxon>
        <taxon>Alphaproteobacteria</taxon>
        <taxon>Sphingomonadales</taxon>
        <taxon>Sphingosinicellaceae</taxon>
        <taxon>Pacificimonas</taxon>
    </lineage>
</organism>
<dbReference type="OrthoDB" id="7596847at2"/>
<gene>
    <name evidence="2" type="ORF">C725_3046</name>
</gene>
<name>M2S7Q1_9SPHN</name>
<dbReference type="RefSeq" id="WP_008604009.1">
    <property type="nucleotide sequence ID" value="NZ_AMRV01000029.1"/>
</dbReference>
<dbReference type="PROSITE" id="PS51257">
    <property type="entry name" value="PROKAR_LIPOPROTEIN"/>
    <property type="match status" value="1"/>
</dbReference>
<evidence type="ECO:0008006" key="4">
    <source>
        <dbReference type="Google" id="ProtNLM"/>
    </source>
</evidence>
<protein>
    <recommendedName>
        <fullName evidence="4">Lipoprotein</fullName>
    </recommendedName>
</protein>
<evidence type="ECO:0000256" key="1">
    <source>
        <dbReference type="SAM" id="SignalP"/>
    </source>
</evidence>
<evidence type="ECO:0000313" key="3">
    <source>
        <dbReference type="Proteomes" id="UP000011717"/>
    </source>
</evidence>
<accession>M2S7Q1</accession>
<sequence>MKAKFIAAALAVSLAGCASTGTTLTPMQIQAMQQKDFEVEKKVLFASVVSVFQDLGYQVTAADLDTGFINATSNSERSTNFWEAMGGGASTKQVRGTAYIEQLNPTMSRVRLNFVQAKNVSTLYGQEESTSDSILDAQLYQNAFERIDEAVFVRTSTS</sequence>